<accession>A0ABS4YSQ0</accession>
<feature type="chain" id="PRO_5045599678" description="Right-handed parallel beta-helix repeat-containing protein" evidence="1">
    <location>
        <begin position="22"/>
        <end position="264"/>
    </location>
</feature>
<evidence type="ECO:0000313" key="3">
    <source>
        <dbReference type="Proteomes" id="UP000711614"/>
    </source>
</evidence>
<proteinExistence type="predicted"/>
<evidence type="ECO:0008006" key="4">
    <source>
        <dbReference type="Google" id="ProtNLM"/>
    </source>
</evidence>
<gene>
    <name evidence="2" type="ORF">JOF48_000618</name>
</gene>
<dbReference type="EMBL" id="JAGIOI010000001">
    <property type="protein sequence ID" value="MBP2411819.1"/>
    <property type="molecule type" value="Genomic_DNA"/>
</dbReference>
<sequence length="264" mass="26560">MKHLRALLLVLFAASAMVVTAGSASASPAPTSTSCSSGNIASGSYASLSITGNCTIPDGAVVTVARQVTLARGATLNAMTASTVHISGNILVVPGATLSLGCSFELTQPPFPGGPVFCPAGVSHDQVDGNIVATGAKTLKVNGIMLNGNLVSVGGGVAVTGPDASTCEQHPAPLNFPIKDNTINGNVMIAGWQGCWLGYIRNVQNGNAIILGNHTGDADSTEIVTNTIHGNLICRANTPVPQIGDSHGEVNTVSGHKLGQCAAL</sequence>
<organism evidence="2 3">
    <name type="scientific">Arthrobacter stackebrandtii</name>
    <dbReference type="NCBI Taxonomy" id="272161"/>
    <lineage>
        <taxon>Bacteria</taxon>
        <taxon>Bacillati</taxon>
        <taxon>Actinomycetota</taxon>
        <taxon>Actinomycetes</taxon>
        <taxon>Micrococcales</taxon>
        <taxon>Micrococcaceae</taxon>
        <taxon>Arthrobacter</taxon>
    </lineage>
</organism>
<comment type="caution">
    <text evidence="2">The sequence shown here is derived from an EMBL/GenBank/DDBJ whole genome shotgun (WGS) entry which is preliminary data.</text>
</comment>
<feature type="signal peptide" evidence="1">
    <location>
        <begin position="1"/>
        <end position="21"/>
    </location>
</feature>
<dbReference type="Proteomes" id="UP000711614">
    <property type="component" value="Unassembled WGS sequence"/>
</dbReference>
<name>A0ABS4YSQ0_9MICC</name>
<keyword evidence="3" id="KW-1185">Reference proteome</keyword>
<protein>
    <recommendedName>
        <fullName evidence="4">Right-handed parallel beta-helix repeat-containing protein</fullName>
    </recommendedName>
</protein>
<reference evidence="2 3" key="1">
    <citation type="submission" date="2021-03" db="EMBL/GenBank/DDBJ databases">
        <title>Sequencing the genomes of 1000 actinobacteria strains.</title>
        <authorList>
            <person name="Klenk H.-P."/>
        </authorList>
    </citation>
    <scope>NUCLEOTIDE SEQUENCE [LARGE SCALE GENOMIC DNA]</scope>
    <source>
        <strain evidence="2 3">DSM 16005</strain>
    </source>
</reference>
<evidence type="ECO:0000256" key="1">
    <source>
        <dbReference type="SAM" id="SignalP"/>
    </source>
</evidence>
<dbReference type="PROSITE" id="PS51257">
    <property type="entry name" value="PROKAR_LIPOPROTEIN"/>
    <property type="match status" value="1"/>
</dbReference>
<evidence type="ECO:0000313" key="2">
    <source>
        <dbReference type="EMBL" id="MBP2411819.1"/>
    </source>
</evidence>
<dbReference type="RefSeq" id="WP_209677196.1">
    <property type="nucleotide sequence ID" value="NZ_JAGIOI010000001.1"/>
</dbReference>
<keyword evidence="1" id="KW-0732">Signal</keyword>